<proteinExistence type="predicted"/>
<feature type="domain" description="Coiled-coil" evidence="2">
    <location>
        <begin position="70"/>
        <end position="166"/>
    </location>
</feature>
<dbReference type="EMBL" id="AKHW03001255">
    <property type="protein sequence ID" value="KYO43056.1"/>
    <property type="molecule type" value="Genomic_DNA"/>
</dbReference>
<feature type="compositionally biased region" description="Basic and acidic residues" evidence="1">
    <location>
        <begin position="31"/>
        <end position="53"/>
    </location>
</feature>
<feature type="compositionally biased region" description="Basic and acidic residues" evidence="1">
    <location>
        <begin position="96"/>
        <end position="106"/>
    </location>
</feature>
<protein>
    <submittedName>
        <fullName evidence="4">Coiled-coil domain-containing protein 82</fullName>
    </submittedName>
</protein>
<dbReference type="Proteomes" id="UP000050525">
    <property type="component" value="Unassembled WGS sequence"/>
</dbReference>
<evidence type="ECO:0000313" key="4">
    <source>
        <dbReference type="EMBL" id="KYO43056.1"/>
    </source>
</evidence>
<keyword evidence="5" id="KW-1185">Reference proteome</keyword>
<feature type="region of interest" description="Disordered" evidence="1">
    <location>
        <begin position="1"/>
        <end position="235"/>
    </location>
</feature>
<comment type="caution">
    <text evidence="4">The sequence shown here is derived from an EMBL/GenBank/DDBJ whole genome shotgun (WGS) entry which is preliminary data.</text>
</comment>
<feature type="compositionally biased region" description="Basic and acidic residues" evidence="1">
    <location>
        <begin position="177"/>
        <end position="186"/>
    </location>
</feature>
<evidence type="ECO:0000259" key="2">
    <source>
        <dbReference type="Pfam" id="PF13846"/>
    </source>
</evidence>
<dbReference type="InterPro" id="IPR025451">
    <property type="entry name" value="DUF4211"/>
</dbReference>
<dbReference type="AlphaFoldDB" id="A0A151P1T0"/>
<feature type="compositionally biased region" description="Acidic residues" evidence="1">
    <location>
        <begin position="109"/>
        <end position="118"/>
    </location>
</feature>
<dbReference type="eggNOG" id="KOG4805">
    <property type="taxonomic scope" value="Eukaryota"/>
</dbReference>
<feature type="domain" description="DUF4211" evidence="3">
    <location>
        <begin position="238"/>
        <end position="397"/>
    </location>
</feature>
<sequence>MRLAVKQSGAHLRGLPRRARRFSMETKTPVRRYETRRNSRLKEPEVKTRVDWRRTKRNVIVINSDDDDEEELSSPEDEFSSPLEAEKNGAIVEKSSLADHEEKSPDDTVITEDAEDEPIAPGKRRRSSTSVMYDSDGSDDSDIPVRRVFAKRSCIMDEESSQEQQHPCSPLTAEDNLPSKDQKVLTEPKQVSKPNAIQASDDREYYEESSDEAEIEESFCKLPLTPTESSDDDESMKDFIVDDDEEEEFTEHDENLNLLQETDLAPLKGHLVEYYIPCLSRCDHYVHFQRVVKAFLINAIDDTFLCSLYDGTRQKRYAQDMLTSLHYLDDRFIQPRLENLISRSRWKERYKERVDSYPNVRIIMKYPVNMSCQACEMHRYCKFDVLLSGKLYSNRTLETDDFMSHDKQVLKVGVVCANRTRVYHKLKHFKYKLYLLCCSKTELEDVGDESVKDTVERLFSQLEESGWIQKEYNKFESYMDAADLFQDEKID</sequence>
<dbReference type="GO" id="GO:0005634">
    <property type="term" value="C:nucleus"/>
    <property type="evidence" value="ECO:0007669"/>
    <property type="project" value="TreeGrafter"/>
</dbReference>
<accession>A0A151P1T0</accession>
<reference evidence="4 5" key="1">
    <citation type="journal article" date="2012" name="Genome Biol.">
        <title>Sequencing three crocodilian genomes to illuminate the evolution of archosaurs and amniotes.</title>
        <authorList>
            <person name="St John J.A."/>
            <person name="Braun E.L."/>
            <person name="Isberg S.R."/>
            <person name="Miles L.G."/>
            <person name="Chong A.Y."/>
            <person name="Gongora J."/>
            <person name="Dalzell P."/>
            <person name="Moran C."/>
            <person name="Bed'hom B."/>
            <person name="Abzhanov A."/>
            <person name="Burgess S.C."/>
            <person name="Cooksey A.M."/>
            <person name="Castoe T.A."/>
            <person name="Crawford N.G."/>
            <person name="Densmore L.D."/>
            <person name="Drew J.C."/>
            <person name="Edwards S.V."/>
            <person name="Faircloth B.C."/>
            <person name="Fujita M.K."/>
            <person name="Greenwold M.J."/>
            <person name="Hoffmann F.G."/>
            <person name="Howard J.M."/>
            <person name="Iguchi T."/>
            <person name="Janes D.E."/>
            <person name="Khan S.Y."/>
            <person name="Kohno S."/>
            <person name="de Koning A.J."/>
            <person name="Lance S.L."/>
            <person name="McCarthy F.M."/>
            <person name="McCormack J.E."/>
            <person name="Merchant M.E."/>
            <person name="Peterson D.G."/>
            <person name="Pollock D.D."/>
            <person name="Pourmand N."/>
            <person name="Raney B.J."/>
            <person name="Roessler K.A."/>
            <person name="Sanford J.R."/>
            <person name="Sawyer R.H."/>
            <person name="Schmidt C.J."/>
            <person name="Triplett E.W."/>
            <person name="Tuberville T.D."/>
            <person name="Venegas-Anaya M."/>
            <person name="Howard J.T."/>
            <person name="Jarvis E.D."/>
            <person name="Guillette L.J.Jr."/>
            <person name="Glenn T.C."/>
            <person name="Green R.E."/>
            <person name="Ray D.A."/>
        </authorList>
    </citation>
    <scope>NUCLEOTIDE SEQUENCE [LARGE SCALE GENOMIC DNA]</scope>
    <source>
        <strain evidence="4">KSC_2009_1</strain>
    </source>
</reference>
<feature type="compositionally biased region" description="Acidic residues" evidence="1">
    <location>
        <begin position="204"/>
        <end position="217"/>
    </location>
</feature>
<dbReference type="PANTHER" id="PTHR14689">
    <property type="entry name" value="PHORBOL-ESTER_DAG-TYPE DOMAIN-CONTAINING PROTEIN"/>
    <property type="match status" value="1"/>
</dbReference>
<dbReference type="InterPro" id="IPR025244">
    <property type="entry name" value="CCDC82"/>
</dbReference>
<evidence type="ECO:0000259" key="3">
    <source>
        <dbReference type="Pfam" id="PF13926"/>
    </source>
</evidence>
<organism evidence="4 5">
    <name type="scientific">Alligator mississippiensis</name>
    <name type="common">American alligator</name>
    <dbReference type="NCBI Taxonomy" id="8496"/>
    <lineage>
        <taxon>Eukaryota</taxon>
        <taxon>Metazoa</taxon>
        <taxon>Chordata</taxon>
        <taxon>Craniata</taxon>
        <taxon>Vertebrata</taxon>
        <taxon>Euteleostomi</taxon>
        <taxon>Archelosauria</taxon>
        <taxon>Archosauria</taxon>
        <taxon>Crocodylia</taxon>
        <taxon>Alligatoridae</taxon>
        <taxon>Alligatorinae</taxon>
        <taxon>Alligator</taxon>
    </lineage>
</organism>
<name>A0A151P1T0_ALLMI</name>
<evidence type="ECO:0000256" key="1">
    <source>
        <dbReference type="SAM" id="MobiDB-lite"/>
    </source>
</evidence>
<feature type="compositionally biased region" description="Acidic residues" evidence="1">
    <location>
        <begin position="64"/>
        <end position="79"/>
    </location>
</feature>
<evidence type="ECO:0000313" key="5">
    <source>
        <dbReference type="Proteomes" id="UP000050525"/>
    </source>
</evidence>
<dbReference type="Pfam" id="PF13846">
    <property type="entry name" value="DUF4196"/>
    <property type="match status" value="1"/>
</dbReference>
<gene>
    <name evidence="4" type="primary">CCDC82</name>
    <name evidence="4" type="ORF">Y1Q_0012934</name>
</gene>
<dbReference type="Pfam" id="PF13926">
    <property type="entry name" value="DUF4211"/>
    <property type="match status" value="1"/>
</dbReference>
<dbReference type="PANTHER" id="PTHR14689:SF0">
    <property type="entry name" value="COILED-COIL DOMAIN-CONTAINING PROTEIN 82"/>
    <property type="match status" value="1"/>
</dbReference>